<dbReference type="OrthoDB" id="4349922at2"/>
<dbReference type="STRING" id="76731.RD2015_2938"/>
<gene>
    <name evidence="2" type="ORF">RD2015_2938</name>
</gene>
<evidence type="ECO:0000313" key="3">
    <source>
        <dbReference type="Proteomes" id="UP000060699"/>
    </source>
</evidence>
<name>A0A0U3CFC8_9BURK</name>
<protein>
    <submittedName>
        <fullName evidence="2">Uncharacterized protein</fullName>
    </submittedName>
</protein>
<organism evidence="2 3">
    <name type="scientific">Roseateles depolymerans</name>
    <dbReference type="NCBI Taxonomy" id="76731"/>
    <lineage>
        <taxon>Bacteria</taxon>
        <taxon>Pseudomonadati</taxon>
        <taxon>Pseudomonadota</taxon>
        <taxon>Betaproteobacteria</taxon>
        <taxon>Burkholderiales</taxon>
        <taxon>Sphaerotilaceae</taxon>
        <taxon>Roseateles</taxon>
    </lineage>
</organism>
<dbReference type="InterPro" id="IPR038740">
    <property type="entry name" value="BioF2-like_GNAT_dom"/>
</dbReference>
<evidence type="ECO:0000256" key="1">
    <source>
        <dbReference type="SAM" id="MobiDB-lite"/>
    </source>
</evidence>
<dbReference type="KEGG" id="rdp:RD2015_2938"/>
<keyword evidence="3" id="KW-1185">Reference proteome</keyword>
<dbReference type="AlphaFoldDB" id="A0A0U3CFC8"/>
<dbReference type="Gene3D" id="3.40.630.30">
    <property type="match status" value="1"/>
</dbReference>
<feature type="region of interest" description="Disordered" evidence="1">
    <location>
        <begin position="343"/>
        <end position="393"/>
    </location>
</feature>
<dbReference type="EMBL" id="CP013729">
    <property type="protein sequence ID" value="ALV07400.1"/>
    <property type="molecule type" value="Genomic_DNA"/>
</dbReference>
<proteinExistence type="predicted"/>
<evidence type="ECO:0000313" key="2">
    <source>
        <dbReference type="EMBL" id="ALV07400.1"/>
    </source>
</evidence>
<reference evidence="2 3" key="1">
    <citation type="submission" date="2015-12" db="EMBL/GenBank/DDBJ databases">
        <title>Complete genome of Roseateles depolymerans KCTC 42856.</title>
        <authorList>
            <person name="Kim K.M."/>
        </authorList>
    </citation>
    <scope>NUCLEOTIDE SEQUENCE [LARGE SCALE GENOMIC DNA]</scope>
    <source>
        <strain evidence="2 3">KCTC 42856</strain>
    </source>
</reference>
<dbReference type="RefSeq" id="WP_058935517.1">
    <property type="nucleotide sequence ID" value="NZ_CP013729.1"/>
</dbReference>
<accession>A0A0U3CFC8</accession>
<dbReference type="Pfam" id="PF13480">
    <property type="entry name" value="Acetyltransf_6"/>
    <property type="match status" value="1"/>
</dbReference>
<dbReference type="Proteomes" id="UP000060699">
    <property type="component" value="Chromosome"/>
</dbReference>
<dbReference type="InterPro" id="IPR016181">
    <property type="entry name" value="Acyl_CoA_acyltransferase"/>
</dbReference>
<sequence length="393" mass="42592">MTWTIHPLPTADAFAAHAAAWDALQARVAGLPFLESAFVQPLLSAFGTGRELVALRGPVQAPTAAAILTPGRRGQWTTFQPSQLPLGAWLSEAGAPLAPLAGELTRALPGLTLAVGLTQIDSLFHPRPADTPHWRGQDYIDTAWVDIEGSFDAYWEARGKNLRQNIRKQQKKLETSGIQTRLDCLTLPEDVAPALAHYGRLEASGWKGNEGTAIAPGHPQYAFYLSMLQNFCRLGRARLYQYRFNDEVVAMDLCILSGDRIVILKTAYDEAHKAVSPSTLMRQQQFEDLFKDAAAGGPVRRIEFYGKVMEWHTRWTSTARPVYHGTCYRWGWVQSLHRALARRGEAGATGQPATDSSTDVGTNAGTAGPTAPTATTAAASPATAAPTTQASTS</sequence>
<feature type="compositionally biased region" description="Low complexity" evidence="1">
    <location>
        <begin position="361"/>
        <end position="393"/>
    </location>
</feature>
<feature type="compositionally biased region" description="Polar residues" evidence="1">
    <location>
        <begin position="351"/>
        <end position="360"/>
    </location>
</feature>
<dbReference type="SUPFAM" id="SSF55729">
    <property type="entry name" value="Acyl-CoA N-acyltransferases (Nat)"/>
    <property type="match status" value="1"/>
</dbReference>